<keyword evidence="1" id="KW-0813">Transport</keyword>
<dbReference type="Pfam" id="PF05266">
    <property type="entry name" value="DUF724"/>
    <property type="match status" value="1"/>
</dbReference>
<evidence type="ECO:0000313" key="5">
    <source>
        <dbReference type="Proteomes" id="UP001054889"/>
    </source>
</evidence>
<evidence type="ECO:0000256" key="1">
    <source>
        <dbReference type="ARBA" id="ARBA00022448"/>
    </source>
</evidence>
<feature type="coiled-coil region" evidence="3">
    <location>
        <begin position="367"/>
        <end position="452"/>
    </location>
</feature>
<dbReference type="AlphaFoldDB" id="A0AAV5FYC1"/>
<comment type="caution">
    <text evidence="4">The sequence shown here is derived from an EMBL/GenBank/DDBJ whole genome shotgun (WGS) entry which is preliminary data.</text>
</comment>
<accession>A0AAV5FYC1</accession>
<dbReference type="Proteomes" id="UP001054889">
    <property type="component" value="Unassembled WGS sequence"/>
</dbReference>
<reference evidence="4" key="1">
    <citation type="journal article" date="2018" name="DNA Res.">
        <title>Multiple hybrid de novo genome assembly of finger millet, an orphan allotetraploid crop.</title>
        <authorList>
            <person name="Hatakeyama M."/>
            <person name="Aluri S."/>
            <person name="Balachadran M.T."/>
            <person name="Sivarajan S.R."/>
            <person name="Patrignani A."/>
            <person name="Gruter S."/>
            <person name="Poveda L."/>
            <person name="Shimizu-Inatsugi R."/>
            <person name="Baeten J."/>
            <person name="Francoijs K.J."/>
            <person name="Nataraja K.N."/>
            <person name="Reddy Y.A.N."/>
            <person name="Phadnis S."/>
            <person name="Ravikumar R.L."/>
            <person name="Schlapbach R."/>
            <person name="Sreeman S.M."/>
            <person name="Shimizu K.K."/>
        </authorList>
    </citation>
    <scope>NUCLEOTIDE SEQUENCE</scope>
</reference>
<keyword evidence="5" id="KW-1185">Reference proteome</keyword>
<keyword evidence="3" id="KW-0175">Coiled coil</keyword>
<evidence type="ECO:0000256" key="2">
    <source>
        <dbReference type="ARBA" id="ARBA00022604"/>
    </source>
</evidence>
<evidence type="ECO:0000313" key="4">
    <source>
        <dbReference type="EMBL" id="GJN40031.1"/>
    </source>
</evidence>
<reference evidence="4" key="2">
    <citation type="submission" date="2021-12" db="EMBL/GenBank/DDBJ databases">
        <title>Resequencing data analysis of finger millet.</title>
        <authorList>
            <person name="Hatakeyama M."/>
            <person name="Aluri S."/>
            <person name="Balachadran M.T."/>
            <person name="Sivarajan S.R."/>
            <person name="Poveda L."/>
            <person name="Shimizu-Inatsugi R."/>
            <person name="Schlapbach R."/>
            <person name="Sreeman S.M."/>
            <person name="Shimizu K.K."/>
        </authorList>
    </citation>
    <scope>NUCLEOTIDE SEQUENCE</scope>
</reference>
<name>A0AAV5FYC1_ELECO</name>
<dbReference type="InterPro" id="IPR007930">
    <property type="entry name" value="DUF724"/>
</dbReference>
<evidence type="ECO:0000256" key="3">
    <source>
        <dbReference type="SAM" id="Coils"/>
    </source>
</evidence>
<gene>
    <name evidence="4" type="primary">gb29194</name>
    <name evidence="4" type="ORF">PR202_gb29194</name>
</gene>
<dbReference type="EMBL" id="BQKI01000101">
    <property type="protein sequence ID" value="GJN40031.1"/>
    <property type="molecule type" value="Genomic_DNA"/>
</dbReference>
<keyword evidence="2" id="KW-0341">Growth regulation</keyword>
<proteinExistence type="predicted"/>
<protein>
    <submittedName>
        <fullName evidence="4">Uncharacterized protein</fullName>
    </submittedName>
</protein>
<sequence length="463" mass="52395">MDSSVSYNPQLVARQFGYDQVAPVSSANDFASMGNEVWIPSVGRHGMASDDFVSWYRNRQFDSYQDSEWREAVKNVASLLPLSSNKKNVLEEAAVNQSDGCIAQERNKYIGEGQLAHVKGTQGDETNVIVLGLCACNYVDQKKEKKRRDNFAEDCSSKKNKTMVRNNFKNSILQEVQKYSSIQEDLNPSCDALPQLNSDDDCIVLEPCDKQCDVVNLDDEEQSPLDPEFHDRQLILELDEFVGSGLLSQWEASSDEEEGDGGKRATLKISCKDPYAEAAMREYPLFFEFIPQNPHYRGFVKDQVLGDLAYSGLWFLLISLVKDVVNTSCDTDVSDIAYLMKRAKHLEQLGFNVKHLTARLMEPQIRLKRLQDSMKKLEDARKKEQDAKGVTSLSCHLSKLKQNIQKMERHLDENRQASNSSACDKLNEGIDLVSLEKEVEAAEKFCQAMKDEVASMRTNYSDI</sequence>
<organism evidence="4 5">
    <name type="scientific">Eleusine coracana subsp. coracana</name>
    <dbReference type="NCBI Taxonomy" id="191504"/>
    <lineage>
        <taxon>Eukaryota</taxon>
        <taxon>Viridiplantae</taxon>
        <taxon>Streptophyta</taxon>
        <taxon>Embryophyta</taxon>
        <taxon>Tracheophyta</taxon>
        <taxon>Spermatophyta</taxon>
        <taxon>Magnoliopsida</taxon>
        <taxon>Liliopsida</taxon>
        <taxon>Poales</taxon>
        <taxon>Poaceae</taxon>
        <taxon>PACMAD clade</taxon>
        <taxon>Chloridoideae</taxon>
        <taxon>Cynodonteae</taxon>
        <taxon>Eleusininae</taxon>
        <taxon>Eleusine</taxon>
    </lineage>
</organism>